<dbReference type="NCBIfam" id="TIGR00217">
    <property type="entry name" value="malQ"/>
    <property type="match status" value="1"/>
</dbReference>
<keyword evidence="7 10" id="KW-0119">Carbohydrate metabolism</keyword>
<reference evidence="11 12" key="1">
    <citation type="journal article" date="2019" name="Int. J. Syst. Evol. Microbiol.">
        <title>The Global Catalogue of Microorganisms (GCM) 10K type strain sequencing project: providing services to taxonomists for standard genome sequencing and annotation.</title>
        <authorList>
            <consortium name="The Broad Institute Genomics Platform"/>
            <consortium name="The Broad Institute Genome Sequencing Center for Infectious Disease"/>
            <person name="Wu L."/>
            <person name="Ma J."/>
        </authorList>
    </citation>
    <scope>NUCLEOTIDE SEQUENCE [LARGE SCALE GENOMIC DNA]</scope>
    <source>
        <strain evidence="11 12">JCM 6886</strain>
    </source>
</reference>
<evidence type="ECO:0000256" key="8">
    <source>
        <dbReference type="ARBA" id="ARBA00031423"/>
    </source>
</evidence>
<name>A0ABN0U149_9GAMM</name>
<gene>
    <name evidence="11" type="primary">malQ</name>
    <name evidence="11" type="ORF">GCM10008964_28290</name>
</gene>
<dbReference type="Proteomes" id="UP001501476">
    <property type="component" value="Unassembled WGS sequence"/>
</dbReference>
<sequence>MAQAKVFNKRRSGILLHITSLPSGNLGTDAFKFIDFLCASGSTVWQMLPLGPTHEDGSPYQCLSAHAGNNRFISRDILKSQAWAEPAKLNDTKMSRLMATAYRQFIKNATEADKQLFNEFCQEQQFWLDDYVLFREIRHLNQARAWFDWPVELRDRQPDAINKIKTERDEALMIRRFEQYIFFCQWGQLRQYANANGVKLFGDMPIFVAHDSADVWAEPNLFTLDSQGVATRVAGVPPDYFSETGQRWGNPLYEWQNHIQQDFDWWKRRLKTQLQLFDLIRIDHFRGFESCWEIPASCETAIDGEWKPAPGEQLFDSLLAYFGELPLVAEDLGIITDEVTQLRERYGMPGMKILQFAFGGDASNPYLPHHQCEDSVTYTGTHDNNTTLGWYHQLDEHTKKHVHAYFGETAESMPWLFIRSALRSVSELAVLPLQDVLSLDGKHRMNVPGTIEGNWLWQFNWDMFNSDNANKLKALNILYGRC</sequence>
<evidence type="ECO:0000256" key="7">
    <source>
        <dbReference type="ARBA" id="ARBA00023277"/>
    </source>
</evidence>
<dbReference type="EMBL" id="BAAADG010000018">
    <property type="protein sequence ID" value="GAA0235272.1"/>
    <property type="molecule type" value="Genomic_DNA"/>
</dbReference>
<evidence type="ECO:0000256" key="10">
    <source>
        <dbReference type="RuleBase" id="RU361207"/>
    </source>
</evidence>
<protein>
    <recommendedName>
        <fullName evidence="4 10">4-alpha-glucanotransferase</fullName>
        <ecNumber evidence="3 10">2.4.1.25</ecNumber>
    </recommendedName>
    <alternativeName>
        <fullName evidence="8 10">Amylomaltase</fullName>
    </alternativeName>
    <alternativeName>
        <fullName evidence="9 10">Disproportionating enzyme</fullName>
    </alternativeName>
</protein>
<dbReference type="NCBIfam" id="NF011080">
    <property type="entry name" value="PRK14508.1-3"/>
    <property type="match status" value="1"/>
</dbReference>
<dbReference type="PANTHER" id="PTHR32438:SF5">
    <property type="entry name" value="4-ALPHA-GLUCANOTRANSFERASE DPE1, CHLOROPLASTIC_AMYLOPLASTIC"/>
    <property type="match status" value="1"/>
</dbReference>
<evidence type="ECO:0000256" key="4">
    <source>
        <dbReference type="ARBA" id="ARBA00020295"/>
    </source>
</evidence>
<comment type="similarity">
    <text evidence="2 10">Belongs to the disproportionating enzyme family.</text>
</comment>
<dbReference type="EC" id="2.4.1.25" evidence="3 10"/>
<dbReference type="InterPro" id="IPR017853">
    <property type="entry name" value="GH"/>
</dbReference>
<evidence type="ECO:0000256" key="3">
    <source>
        <dbReference type="ARBA" id="ARBA00012560"/>
    </source>
</evidence>
<comment type="caution">
    <text evidence="11">The sequence shown here is derived from an EMBL/GenBank/DDBJ whole genome shotgun (WGS) entry which is preliminary data.</text>
</comment>
<dbReference type="SUPFAM" id="SSF51445">
    <property type="entry name" value="(Trans)glycosidases"/>
    <property type="match status" value="1"/>
</dbReference>
<dbReference type="Gene3D" id="3.20.20.80">
    <property type="entry name" value="Glycosidases"/>
    <property type="match status" value="1"/>
</dbReference>
<keyword evidence="12" id="KW-1185">Reference proteome</keyword>
<evidence type="ECO:0000313" key="12">
    <source>
        <dbReference type="Proteomes" id="UP001501476"/>
    </source>
</evidence>
<dbReference type="PANTHER" id="PTHR32438">
    <property type="entry name" value="4-ALPHA-GLUCANOTRANSFERASE DPE1, CHLOROPLASTIC/AMYLOPLASTIC"/>
    <property type="match status" value="1"/>
</dbReference>
<evidence type="ECO:0000256" key="5">
    <source>
        <dbReference type="ARBA" id="ARBA00022676"/>
    </source>
</evidence>
<comment type="catalytic activity">
    <reaction evidence="1 10">
        <text>Transfers a segment of a (1-&gt;4)-alpha-D-glucan to a new position in an acceptor, which may be glucose or a (1-&gt;4)-alpha-D-glucan.</text>
        <dbReference type="EC" id="2.4.1.25"/>
    </reaction>
</comment>
<dbReference type="RefSeq" id="WP_286304258.1">
    <property type="nucleotide sequence ID" value="NZ_AP027741.1"/>
</dbReference>
<evidence type="ECO:0000256" key="1">
    <source>
        <dbReference type="ARBA" id="ARBA00000439"/>
    </source>
</evidence>
<proteinExistence type="inferred from homology"/>
<evidence type="ECO:0000313" key="11">
    <source>
        <dbReference type="EMBL" id="GAA0235272.1"/>
    </source>
</evidence>
<evidence type="ECO:0000256" key="9">
    <source>
        <dbReference type="ARBA" id="ARBA00031501"/>
    </source>
</evidence>
<accession>A0ABN0U149</accession>
<dbReference type="InterPro" id="IPR003385">
    <property type="entry name" value="Glyco_hydro_77"/>
</dbReference>
<dbReference type="Pfam" id="PF02446">
    <property type="entry name" value="Glyco_hydro_77"/>
    <property type="match status" value="1"/>
</dbReference>
<evidence type="ECO:0000256" key="2">
    <source>
        <dbReference type="ARBA" id="ARBA00005684"/>
    </source>
</evidence>
<keyword evidence="6 10" id="KW-0808">Transferase</keyword>
<evidence type="ECO:0000256" key="6">
    <source>
        <dbReference type="ARBA" id="ARBA00022679"/>
    </source>
</evidence>
<organism evidence="11 12">
    <name type="scientific">Methylophaga marina</name>
    <dbReference type="NCBI Taxonomy" id="45495"/>
    <lineage>
        <taxon>Bacteria</taxon>
        <taxon>Pseudomonadati</taxon>
        <taxon>Pseudomonadota</taxon>
        <taxon>Gammaproteobacteria</taxon>
        <taxon>Thiotrichales</taxon>
        <taxon>Piscirickettsiaceae</taxon>
        <taxon>Methylophaga</taxon>
    </lineage>
</organism>
<keyword evidence="5 10" id="KW-0328">Glycosyltransferase</keyword>